<dbReference type="InterPro" id="IPR012337">
    <property type="entry name" value="RNaseH-like_sf"/>
</dbReference>
<dbReference type="InterPro" id="IPR002121">
    <property type="entry name" value="HRDC_dom"/>
</dbReference>
<evidence type="ECO:0000313" key="7">
    <source>
        <dbReference type="EMBL" id="NZA26767.1"/>
    </source>
</evidence>
<dbReference type="InterPro" id="IPR044876">
    <property type="entry name" value="HRDC_dom_sf"/>
</dbReference>
<dbReference type="GO" id="GO:0003676">
    <property type="term" value="F:nucleic acid binding"/>
    <property type="evidence" value="ECO:0007669"/>
    <property type="project" value="InterPro"/>
</dbReference>
<evidence type="ECO:0000313" key="8">
    <source>
        <dbReference type="Proteomes" id="UP000578091"/>
    </source>
</evidence>
<dbReference type="SUPFAM" id="SSF47819">
    <property type="entry name" value="HRDC-like"/>
    <property type="match status" value="2"/>
</dbReference>
<dbReference type="NCBIfam" id="TIGR01388">
    <property type="entry name" value="rnd"/>
    <property type="match status" value="1"/>
</dbReference>
<dbReference type="GO" id="GO:0008408">
    <property type="term" value="F:3'-5' exonuclease activity"/>
    <property type="evidence" value="ECO:0007669"/>
    <property type="project" value="InterPro"/>
</dbReference>
<dbReference type="Pfam" id="PF01612">
    <property type="entry name" value="DNA_pol_A_exo1"/>
    <property type="match status" value="1"/>
</dbReference>
<dbReference type="GO" id="GO:0008033">
    <property type="term" value="P:tRNA processing"/>
    <property type="evidence" value="ECO:0007669"/>
    <property type="project" value="UniProtKB-KW"/>
</dbReference>
<dbReference type="Proteomes" id="UP000578091">
    <property type="component" value="Unassembled WGS sequence"/>
</dbReference>
<dbReference type="GO" id="GO:0033890">
    <property type="term" value="F:ribonuclease D activity"/>
    <property type="evidence" value="ECO:0007669"/>
    <property type="project" value="UniProtKB-EC"/>
</dbReference>
<dbReference type="Pfam" id="PF00570">
    <property type="entry name" value="HRDC"/>
    <property type="match status" value="1"/>
</dbReference>
<dbReference type="InterPro" id="IPR002562">
    <property type="entry name" value="3'-5'_exonuclease_dom"/>
</dbReference>
<dbReference type="SUPFAM" id="SSF53098">
    <property type="entry name" value="Ribonuclease H-like"/>
    <property type="match status" value="1"/>
</dbReference>
<keyword evidence="1" id="KW-0963">Cytoplasm</keyword>
<dbReference type="RefSeq" id="WP_180678555.1">
    <property type="nucleotide sequence ID" value="NZ_JACCKA010000061.1"/>
</dbReference>
<dbReference type="InterPro" id="IPR010997">
    <property type="entry name" value="HRDC-like_sf"/>
</dbReference>
<keyword evidence="4 7" id="KW-0378">Hydrolase</keyword>
<dbReference type="PANTHER" id="PTHR47649">
    <property type="entry name" value="RIBONUCLEASE D"/>
    <property type="match status" value="1"/>
</dbReference>
<keyword evidence="3" id="KW-0540">Nuclease</keyword>
<dbReference type="EMBL" id="JACCKA010000061">
    <property type="protein sequence ID" value="NZA26767.1"/>
    <property type="molecule type" value="Genomic_DNA"/>
</dbReference>
<keyword evidence="8" id="KW-1185">Reference proteome</keyword>
<dbReference type="PROSITE" id="PS50967">
    <property type="entry name" value="HRDC"/>
    <property type="match status" value="1"/>
</dbReference>
<gene>
    <name evidence="7" type="primary">rnd</name>
    <name evidence="7" type="ORF">H0E84_10255</name>
</gene>
<dbReference type="EC" id="3.1.13.5" evidence="7"/>
<evidence type="ECO:0000256" key="5">
    <source>
        <dbReference type="ARBA" id="ARBA00022839"/>
    </source>
</evidence>
<dbReference type="SMART" id="SM00474">
    <property type="entry name" value="35EXOc"/>
    <property type="match status" value="1"/>
</dbReference>
<dbReference type="PANTHER" id="PTHR47649:SF1">
    <property type="entry name" value="RIBONUCLEASE D"/>
    <property type="match status" value="1"/>
</dbReference>
<dbReference type="CDD" id="cd06142">
    <property type="entry name" value="RNaseD_exo"/>
    <property type="match status" value="1"/>
</dbReference>
<sequence length="360" mass="40343">MHSQQPQWVADPDRLAERLSTRPARVGLDTEFIRERTYWPQLALVQVALDDGILLVDPLAPGIADVLRSLLTDASVLKVMHSAGEDLIAFGRACGAVPAPLFDTQVANALSGGAAGIGYQRLVQELTGVELAKGETRSDWLRRPLSAAQLEYAADDVRHLFALHDTLAQRLDALGRREWFEEDCARLLAVAADEPERWPHLAVRASLYLDDPGRYRLLRLLRWRDCWARERDRPRSWVLDNELAALIAREPPADQAGLQRILDGHPKASRKLAEPMWQALDTPLPDEEQAPEPVEEVDRRQLRALQEAVSARSAELGLPDGVLASRRWLERLLQQGEWPSALSGWRRAQLEPVLGPLLSE</sequence>
<dbReference type="InterPro" id="IPR051086">
    <property type="entry name" value="RNase_D-like"/>
</dbReference>
<evidence type="ECO:0000259" key="6">
    <source>
        <dbReference type="PROSITE" id="PS50967"/>
    </source>
</evidence>
<accession>A0A853JDU1</accession>
<keyword evidence="2" id="KW-0819">tRNA processing</keyword>
<evidence type="ECO:0000256" key="4">
    <source>
        <dbReference type="ARBA" id="ARBA00022801"/>
    </source>
</evidence>
<organism evidence="7 8">
    <name type="scientific">Luteimonas salinisoli</name>
    <dbReference type="NCBI Taxonomy" id="2752307"/>
    <lineage>
        <taxon>Bacteria</taxon>
        <taxon>Pseudomonadati</taxon>
        <taxon>Pseudomonadota</taxon>
        <taxon>Gammaproteobacteria</taxon>
        <taxon>Lysobacterales</taxon>
        <taxon>Lysobacteraceae</taxon>
        <taxon>Luteimonas</taxon>
    </lineage>
</organism>
<evidence type="ECO:0000256" key="2">
    <source>
        <dbReference type="ARBA" id="ARBA00022694"/>
    </source>
</evidence>
<feature type="domain" description="HRDC" evidence="6">
    <location>
        <begin position="210"/>
        <end position="290"/>
    </location>
</feature>
<reference evidence="7 8" key="1">
    <citation type="submission" date="2020-07" db="EMBL/GenBank/DDBJ databases">
        <title>Luteimonas sp. SJ-92.</title>
        <authorList>
            <person name="Huang X.-X."/>
            <person name="Xu L."/>
            <person name="Sun J.-Q."/>
        </authorList>
    </citation>
    <scope>NUCLEOTIDE SEQUENCE [LARGE SCALE GENOMIC DNA]</scope>
    <source>
        <strain evidence="7 8">SJ-92</strain>
    </source>
</reference>
<dbReference type="InterPro" id="IPR006292">
    <property type="entry name" value="RNase_D"/>
</dbReference>
<protein>
    <submittedName>
        <fullName evidence="7">Ribonuclease D</fullName>
        <ecNumber evidence="7">3.1.13.5</ecNumber>
    </submittedName>
</protein>
<dbReference type="InterPro" id="IPR036397">
    <property type="entry name" value="RNaseH_sf"/>
</dbReference>
<dbReference type="AlphaFoldDB" id="A0A853JDU1"/>
<dbReference type="GO" id="GO:0000166">
    <property type="term" value="F:nucleotide binding"/>
    <property type="evidence" value="ECO:0007669"/>
    <property type="project" value="InterPro"/>
</dbReference>
<keyword evidence="5" id="KW-0269">Exonuclease</keyword>
<proteinExistence type="predicted"/>
<evidence type="ECO:0000256" key="3">
    <source>
        <dbReference type="ARBA" id="ARBA00022722"/>
    </source>
</evidence>
<dbReference type="Gene3D" id="3.30.420.10">
    <property type="entry name" value="Ribonuclease H-like superfamily/Ribonuclease H"/>
    <property type="match status" value="1"/>
</dbReference>
<comment type="caution">
    <text evidence="7">The sequence shown here is derived from an EMBL/GenBank/DDBJ whole genome shotgun (WGS) entry which is preliminary data.</text>
</comment>
<dbReference type="Gene3D" id="1.10.150.80">
    <property type="entry name" value="HRDC domain"/>
    <property type="match status" value="2"/>
</dbReference>
<evidence type="ECO:0000256" key="1">
    <source>
        <dbReference type="ARBA" id="ARBA00022490"/>
    </source>
</evidence>
<name>A0A853JDU1_9GAMM</name>